<dbReference type="InterPro" id="IPR000916">
    <property type="entry name" value="Bet_v_I/MLP"/>
</dbReference>
<evidence type="ECO:0000256" key="1">
    <source>
        <dbReference type="ARBA" id="ARBA00009744"/>
    </source>
</evidence>
<dbReference type="GO" id="GO:0005737">
    <property type="term" value="C:cytoplasm"/>
    <property type="evidence" value="ECO:0007669"/>
    <property type="project" value="TreeGrafter"/>
</dbReference>
<accession>A0A8B8PDG8</accession>
<evidence type="ECO:0000313" key="8">
    <source>
        <dbReference type="RefSeq" id="XP_048127860.1"/>
    </source>
</evidence>
<dbReference type="OrthoDB" id="1879545at2759"/>
<dbReference type="RefSeq" id="XP_048127859.1">
    <property type="nucleotide sequence ID" value="XM_048271902.1"/>
</dbReference>
<evidence type="ECO:0000313" key="4">
    <source>
        <dbReference type="Proteomes" id="UP000827889"/>
    </source>
</evidence>
<evidence type="ECO:0000259" key="3">
    <source>
        <dbReference type="Pfam" id="PF00407"/>
    </source>
</evidence>
<dbReference type="GeneID" id="115742607"/>
<dbReference type="GO" id="GO:0004864">
    <property type="term" value="F:protein phosphatase inhibitor activity"/>
    <property type="evidence" value="ECO:0007669"/>
    <property type="project" value="TreeGrafter"/>
</dbReference>
<evidence type="ECO:0000313" key="7">
    <source>
        <dbReference type="RefSeq" id="XP_048127859.1"/>
    </source>
</evidence>
<organism evidence="4 5">
    <name type="scientific">Rhodamnia argentea</name>
    <dbReference type="NCBI Taxonomy" id="178133"/>
    <lineage>
        <taxon>Eukaryota</taxon>
        <taxon>Viridiplantae</taxon>
        <taxon>Streptophyta</taxon>
        <taxon>Embryophyta</taxon>
        <taxon>Tracheophyta</taxon>
        <taxon>Spermatophyta</taxon>
        <taxon>Magnoliopsida</taxon>
        <taxon>eudicotyledons</taxon>
        <taxon>Gunneridae</taxon>
        <taxon>Pentapetalae</taxon>
        <taxon>rosids</taxon>
        <taxon>malvids</taxon>
        <taxon>Myrtales</taxon>
        <taxon>Myrtaceae</taxon>
        <taxon>Myrtoideae</taxon>
        <taxon>Myrteae</taxon>
        <taxon>Australasian group</taxon>
        <taxon>Rhodamnia</taxon>
    </lineage>
</organism>
<protein>
    <submittedName>
        <fullName evidence="6 7">Norbelladine synthase-like</fullName>
    </submittedName>
    <submittedName>
        <fullName evidence="5">S-norcoclaurine synthase 1-like</fullName>
    </submittedName>
</protein>
<dbReference type="Gene3D" id="3.30.530.20">
    <property type="match status" value="1"/>
</dbReference>
<evidence type="ECO:0000256" key="2">
    <source>
        <dbReference type="ARBA" id="ARBA00022589"/>
    </source>
</evidence>
<dbReference type="CDD" id="cd07816">
    <property type="entry name" value="Bet_v1-like"/>
    <property type="match status" value="1"/>
</dbReference>
<comment type="similarity">
    <text evidence="1">Belongs to the BetVI family.</text>
</comment>
<proteinExistence type="inferred from homology"/>
<dbReference type="GO" id="GO:0038023">
    <property type="term" value="F:signaling receptor activity"/>
    <property type="evidence" value="ECO:0007669"/>
    <property type="project" value="TreeGrafter"/>
</dbReference>
<dbReference type="GO" id="GO:0009820">
    <property type="term" value="P:alkaloid metabolic process"/>
    <property type="evidence" value="ECO:0007669"/>
    <property type="project" value="UniProtKB-KW"/>
</dbReference>
<dbReference type="GO" id="GO:0006952">
    <property type="term" value="P:defense response"/>
    <property type="evidence" value="ECO:0007669"/>
    <property type="project" value="InterPro"/>
</dbReference>
<dbReference type="InterPro" id="IPR023393">
    <property type="entry name" value="START-like_dom_sf"/>
</dbReference>
<dbReference type="GO" id="GO:0005634">
    <property type="term" value="C:nucleus"/>
    <property type="evidence" value="ECO:0007669"/>
    <property type="project" value="TreeGrafter"/>
</dbReference>
<dbReference type="RefSeq" id="XP_048127858.1">
    <property type="nucleotide sequence ID" value="XM_048271901.1"/>
</dbReference>
<evidence type="ECO:0000313" key="6">
    <source>
        <dbReference type="RefSeq" id="XP_048127858.1"/>
    </source>
</evidence>
<dbReference type="Proteomes" id="UP000827889">
    <property type="component" value="Chromosome 10"/>
</dbReference>
<name>A0A8B8PDG8_9MYRT</name>
<dbReference type="Pfam" id="PF00407">
    <property type="entry name" value="Bet_v_1"/>
    <property type="match status" value="1"/>
</dbReference>
<dbReference type="KEGG" id="rarg:115742607"/>
<dbReference type="PANTHER" id="PTHR31213:SF19">
    <property type="entry name" value="BET V I_MAJOR LATEX PROTEIN DOMAIN-CONTAINING PROTEIN"/>
    <property type="match status" value="1"/>
</dbReference>
<dbReference type="AlphaFoldDB" id="A0A8B8PDG8"/>
<dbReference type="RefSeq" id="XP_030532860.1">
    <property type="nucleotide sequence ID" value="XM_030677000.1"/>
</dbReference>
<dbReference type="RefSeq" id="XP_048127860.1">
    <property type="nucleotide sequence ID" value="XM_048271903.1"/>
</dbReference>
<keyword evidence="2" id="KW-0017">Alkaloid metabolism</keyword>
<dbReference type="GO" id="GO:0010427">
    <property type="term" value="F:abscisic acid binding"/>
    <property type="evidence" value="ECO:0007669"/>
    <property type="project" value="TreeGrafter"/>
</dbReference>
<evidence type="ECO:0000313" key="5">
    <source>
        <dbReference type="RefSeq" id="XP_030532860.1"/>
    </source>
</evidence>
<reference evidence="5" key="1">
    <citation type="submission" date="2025-04" db="UniProtKB">
        <authorList>
            <consortium name="RefSeq"/>
        </authorList>
    </citation>
    <scope>IDENTIFICATION</scope>
    <source>
        <tissue evidence="6 7">Leaf</tissue>
    </source>
</reference>
<sequence length="155" mass="16731">MFGQLSHETQVKVGAGKAWELYGTINLALLAKEELSHTILQLDILEGDGGVGTTIKLTFAGGFSYKEKFTKVDNERRVKETEAVEGGFLDMGLSLYRVRFEVVGGDEEESCVIKSTVEYEVADGASFDVSIISVKPFADLAEAAKKQLTTSAGAD</sequence>
<dbReference type="SUPFAM" id="SSF55961">
    <property type="entry name" value="Bet v1-like"/>
    <property type="match status" value="1"/>
</dbReference>
<feature type="domain" description="Bet v I/Major latex protein" evidence="3">
    <location>
        <begin position="3"/>
        <end position="123"/>
    </location>
</feature>
<gene>
    <name evidence="5 6 7 8" type="primary">LOC115742607</name>
</gene>
<keyword evidence="4" id="KW-1185">Reference proteome</keyword>
<dbReference type="GO" id="GO:0009738">
    <property type="term" value="P:abscisic acid-activated signaling pathway"/>
    <property type="evidence" value="ECO:0007669"/>
    <property type="project" value="TreeGrafter"/>
</dbReference>
<dbReference type="PANTHER" id="PTHR31213">
    <property type="entry name" value="OS08G0374000 PROTEIN-RELATED"/>
    <property type="match status" value="1"/>
</dbReference>
<dbReference type="InterPro" id="IPR050279">
    <property type="entry name" value="Plant_def-hormone_signal"/>
</dbReference>